<organism evidence="1 2">
    <name type="scientific">Stephania japonica</name>
    <dbReference type="NCBI Taxonomy" id="461633"/>
    <lineage>
        <taxon>Eukaryota</taxon>
        <taxon>Viridiplantae</taxon>
        <taxon>Streptophyta</taxon>
        <taxon>Embryophyta</taxon>
        <taxon>Tracheophyta</taxon>
        <taxon>Spermatophyta</taxon>
        <taxon>Magnoliopsida</taxon>
        <taxon>Ranunculales</taxon>
        <taxon>Menispermaceae</taxon>
        <taxon>Menispermoideae</taxon>
        <taxon>Cissampelideae</taxon>
        <taxon>Stephania</taxon>
    </lineage>
</organism>
<dbReference type="PANTHER" id="PTHR10775">
    <property type="entry name" value="OS08G0208400 PROTEIN"/>
    <property type="match status" value="1"/>
</dbReference>
<keyword evidence="2" id="KW-1185">Reference proteome</keyword>
<dbReference type="AlphaFoldDB" id="A0AAP0NJL6"/>
<name>A0AAP0NJL6_9MAGN</name>
<evidence type="ECO:0008006" key="3">
    <source>
        <dbReference type="Google" id="ProtNLM"/>
    </source>
</evidence>
<comment type="caution">
    <text evidence="1">The sequence shown here is derived from an EMBL/GenBank/DDBJ whole genome shotgun (WGS) entry which is preliminary data.</text>
</comment>
<proteinExistence type="predicted"/>
<accession>A0AAP0NJL6</accession>
<reference evidence="1 2" key="1">
    <citation type="submission" date="2024-01" db="EMBL/GenBank/DDBJ databases">
        <title>Genome assemblies of Stephania.</title>
        <authorList>
            <person name="Yang L."/>
        </authorList>
    </citation>
    <scope>NUCLEOTIDE SEQUENCE [LARGE SCALE GENOMIC DNA]</scope>
    <source>
        <strain evidence="1">QJT</strain>
        <tissue evidence="1">Leaf</tissue>
    </source>
</reference>
<dbReference type="InterPro" id="IPR004242">
    <property type="entry name" value="Transposase_21"/>
</dbReference>
<gene>
    <name evidence="1" type="ORF">Sjap_018632</name>
</gene>
<dbReference type="Pfam" id="PF02992">
    <property type="entry name" value="Transposase_21"/>
    <property type="match status" value="1"/>
</dbReference>
<sequence>MHYFPLASRLQRLFTSKATAKHMWWHGEQVAKDGMMQHCSNSIAWKHFNDANNEFNAEIKNVHLGLCTDRFQAFGQSRKLCSSWPVILTPYNLPPSMCMKKEVMFLTVIVPGPNSPTHQIDVFLQPLVKELQELWHNGVSTYDVSTKTNFLMRAALMWTVSDFPAYSMLSGWSTHDKKACPYCMDDTDAFQLKNGGKTS</sequence>
<dbReference type="EMBL" id="JBBNAE010000007">
    <property type="protein sequence ID" value="KAK9110572.1"/>
    <property type="molecule type" value="Genomic_DNA"/>
</dbReference>
<dbReference type="Proteomes" id="UP001417504">
    <property type="component" value="Unassembled WGS sequence"/>
</dbReference>
<protein>
    <recommendedName>
        <fullName evidence="3">Transposase</fullName>
    </recommendedName>
</protein>
<evidence type="ECO:0000313" key="2">
    <source>
        <dbReference type="Proteomes" id="UP001417504"/>
    </source>
</evidence>
<dbReference type="PANTHER" id="PTHR10775:SF182">
    <property type="entry name" value="TRANSPOSON, EN_SPM-LIKE, TRANSPOSASE-ASSOCIATED DOMAIN PROTEIN-RELATED"/>
    <property type="match status" value="1"/>
</dbReference>
<evidence type="ECO:0000313" key="1">
    <source>
        <dbReference type="EMBL" id="KAK9110572.1"/>
    </source>
</evidence>